<dbReference type="GO" id="GO:0003677">
    <property type="term" value="F:DNA binding"/>
    <property type="evidence" value="ECO:0007669"/>
    <property type="project" value="InterPro"/>
</dbReference>
<dbReference type="Proteomes" id="UP000886841">
    <property type="component" value="Unassembled WGS sequence"/>
</dbReference>
<comment type="caution">
    <text evidence="1">The sequence shown here is derived from an EMBL/GenBank/DDBJ whole genome shotgun (WGS) entry which is preliminary data.</text>
</comment>
<organism evidence="1 2">
    <name type="scientific">Candidatus Egerieimonas intestinavium</name>
    <dbReference type="NCBI Taxonomy" id="2840777"/>
    <lineage>
        <taxon>Bacteria</taxon>
        <taxon>Bacillati</taxon>
        <taxon>Bacillota</taxon>
        <taxon>Clostridia</taxon>
        <taxon>Lachnospirales</taxon>
        <taxon>Lachnospiraceae</taxon>
        <taxon>Lachnospiraceae incertae sedis</taxon>
        <taxon>Candidatus Egerieimonas</taxon>
    </lineage>
</organism>
<reference evidence="1" key="1">
    <citation type="submission" date="2020-10" db="EMBL/GenBank/DDBJ databases">
        <authorList>
            <person name="Gilroy R."/>
        </authorList>
    </citation>
    <scope>NUCLEOTIDE SEQUENCE</scope>
    <source>
        <strain evidence="1">ChiSxjej1B13-7041</strain>
    </source>
</reference>
<name>A0A9D1EHL6_9FIRM</name>
<evidence type="ECO:0000313" key="1">
    <source>
        <dbReference type="EMBL" id="HIR92178.1"/>
    </source>
</evidence>
<dbReference type="EMBL" id="DVHU01000017">
    <property type="protein sequence ID" value="HIR92178.1"/>
    <property type="molecule type" value="Genomic_DNA"/>
</dbReference>
<protein>
    <submittedName>
        <fullName evidence="1">Uncharacterized protein</fullName>
    </submittedName>
</protein>
<gene>
    <name evidence="1" type="ORF">IAB98_01995</name>
</gene>
<accession>A0A9D1EHL6</accession>
<sequence length="315" mass="37246">MNRELAEEFLAENKLTGNTFPLTNGKLFAYGEMIGKSLREFSEEDFICFFFDYVKINNISTLNAYRTRLRQFWDWLEKKGLAGENPFRNRVRLDADTLAAYMARRVELCYYDDSLVERVMENLREDEKYTELVIRAFYEGIGGVRELAYLRRDQLDFGRGEIRLGNRRMLMSPRLSRLLQWICAPEAAQELSRAGGRGLTYQRLCQEDALVFPCSRDSERNRKQYLQRKLERVQRELKLPGFTARRLYLSGLLQYLYKACGQDQERFVNLLSGHKGKHENRELQEIVAGSWYPVDPIRLRHMFRPYLLQVGENQQ</sequence>
<proteinExistence type="predicted"/>
<dbReference type="AlphaFoldDB" id="A0A9D1EHL6"/>
<dbReference type="InterPro" id="IPR011010">
    <property type="entry name" value="DNA_brk_join_enz"/>
</dbReference>
<reference evidence="1" key="2">
    <citation type="journal article" date="2021" name="PeerJ">
        <title>Extensive microbial diversity within the chicken gut microbiome revealed by metagenomics and culture.</title>
        <authorList>
            <person name="Gilroy R."/>
            <person name="Ravi A."/>
            <person name="Getino M."/>
            <person name="Pursley I."/>
            <person name="Horton D.L."/>
            <person name="Alikhan N.F."/>
            <person name="Baker D."/>
            <person name="Gharbi K."/>
            <person name="Hall N."/>
            <person name="Watson M."/>
            <person name="Adriaenssens E.M."/>
            <person name="Foster-Nyarko E."/>
            <person name="Jarju S."/>
            <person name="Secka A."/>
            <person name="Antonio M."/>
            <person name="Oren A."/>
            <person name="Chaudhuri R.R."/>
            <person name="La Ragione R."/>
            <person name="Hildebrand F."/>
            <person name="Pallen M.J."/>
        </authorList>
    </citation>
    <scope>NUCLEOTIDE SEQUENCE</scope>
    <source>
        <strain evidence="1">ChiSxjej1B13-7041</strain>
    </source>
</reference>
<evidence type="ECO:0000313" key="2">
    <source>
        <dbReference type="Proteomes" id="UP000886841"/>
    </source>
</evidence>
<dbReference type="SUPFAM" id="SSF56349">
    <property type="entry name" value="DNA breaking-rejoining enzymes"/>
    <property type="match status" value="1"/>
</dbReference>